<dbReference type="Gene3D" id="3.30.2460.20">
    <property type="match status" value="1"/>
</dbReference>
<keyword evidence="4" id="KW-0964">Secreted</keyword>
<evidence type="ECO:0000256" key="9">
    <source>
        <dbReference type="RuleBase" id="RU003500"/>
    </source>
</evidence>
<dbReference type="PROSITE" id="PS00246">
    <property type="entry name" value="WNT1"/>
    <property type="match status" value="1"/>
</dbReference>
<accession>A0AA38MEY9</accession>
<dbReference type="Pfam" id="PF00110">
    <property type="entry name" value="wnt"/>
    <property type="match status" value="1"/>
</dbReference>
<evidence type="ECO:0000256" key="2">
    <source>
        <dbReference type="ARBA" id="ARBA00005683"/>
    </source>
</evidence>
<keyword evidence="6 9" id="KW-0879">Wnt signaling pathway</keyword>
<gene>
    <name evidence="11" type="ORF">Zmor_013089</name>
</gene>
<evidence type="ECO:0000256" key="4">
    <source>
        <dbReference type="ARBA" id="ARBA00022525"/>
    </source>
</evidence>
<dbReference type="SMART" id="SM00097">
    <property type="entry name" value="WNT1"/>
    <property type="match status" value="1"/>
</dbReference>
<dbReference type="GO" id="GO:0000902">
    <property type="term" value="P:cell morphogenesis"/>
    <property type="evidence" value="ECO:0007669"/>
    <property type="project" value="UniProtKB-ARBA"/>
</dbReference>
<keyword evidence="7" id="KW-1015">Disulfide bond</keyword>
<evidence type="ECO:0000256" key="5">
    <source>
        <dbReference type="ARBA" id="ARBA00022530"/>
    </source>
</evidence>
<keyword evidence="3 9" id="KW-0217">Developmental protein</keyword>
<dbReference type="PANTHER" id="PTHR12027">
    <property type="entry name" value="WNT RELATED"/>
    <property type="match status" value="1"/>
</dbReference>
<dbReference type="PANTHER" id="PTHR12027:SF98">
    <property type="entry name" value="PROTEIN WNT"/>
    <property type="match status" value="1"/>
</dbReference>
<comment type="subcellular location">
    <subcellularLocation>
        <location evidence="1 9">Secreted</location>
        <location evidence="1 9">Extracellular space</location>
        <location evidence="1 9">Extracellular matrix</location>
    </subcellularLocation>
</comment>
<evidence type="ECO:0000313" key="11">
    <source>
        <dbReference type="EMBL" id="KAJ3653858.1"/>
    </source>
</evidence>
<evidence type="ECO:0000256" key="3">
    <source>
        <dbReference type="ARBA" id="ARBA00022473"/>
    </source>
</evidence>
<proteinExistence type="inferred from homology"/>
<evidence type="ECO:0000256" key="6">
    <source>
        <dbReference type="ARBA" id="ARBA00022687"/>
    </source>
</evidence>
<comment type="caution">
    <text evidence="11">The sequence shown here is derived from an EMBL/GenBank/DDBJ whole genome shotgun (WGS) entry which is preliminary data.</text>
</comment>
<feature type="region of interest" description="Disordered" evidence="10">
    <location>
        <begin position="189"/>
        <end position="216"/>
    </location>
</feature>
<dbReference type="InterPro" id="IPR043158">
    <property type="entry name" value="Wnt_C"/>
</dbReference>
<dbReference type="PRINTS" id="PR01349">
    <property type="entry name" value="WNTPROTEIN"/>
</dbReference>
<dbReference type="GO" id="GO:0060560">
    <property type="term" value="P:developmental growth involved in morphogenesis"/>
    <property type="evidence" value="ECO:0007669"/>
    <property type="project" value="UniProtKB-ARBA"/>
</dbReference>
<comment type="similarity">
    <text evidence="2 9">Belongs to the Wnt family.</text>
</comment>
<dbReference type="AlphaFoldDB" id="A0AA38MEY9"/>
<evidence type="ECO:0000256" key="1">
    <source>
        <dbReference type="ARBA" id="ARBA00004498"/>
    </source>
</evidence>
<comment type="function">
    <text evidence="9">Ligand for members of the frizzled family of seven transmembrane receptors.</text>
</comment>
<dbReference type="InterPro" id="IPR018161">
    <property type="entry name" value="Wnt_CS"/>
</dbReference>
<protein>
    <recommendedName>
        <fullName evidence="9">Protein Wnt</fullName>
    </recommendedName>
</protein>
<evidence type="ECO:0000256" key="8">
    <source>
        <dbReference type="ARBA" id="ARBA00023288"/>
    </source>
</evidence>
<dbReference type="InterPro" id="IPR005817">
    <property type="entry name" value="Wnt"/>
</dbReference>
<dbReference type="FunFam" id="3.30.2460.20:FF:000001">
    <property type="entry name" value="Wnt homolog"/>
    <property type="match status" value="1"/>
</dbReference>
<evidence type="ECO:0000256" key="7">
    <source>
        <dbReference type="ARBA" id="ARBA00023157"/>
    </source>
</evidence>
<dbReference type="EMBL" id="JALNTZ010000004">
    <property type="protein sequence ID" value="KAJ3653858.1"/>
    <property type="molecule type" value="Genomic_DNA"/>
</dbReference>
<evidence type="ECO:0000256" key="10">
    <source>
        <dbReference type="SAM" id="MobiDB-lite"/>
    </source>
</evidence>
<dbReference type="GO" id="GO:0005109">
    <property type="term" value="F:frizzled binding"/>
    <property type="evidence" value="ECO:0007669"/>
    <property type="project" value="TreeGrafter"/>
</dbReference>
<dbReference type="GO" id="GO:0005125">
    <property type="term" value="F:cytokine activity"/>
    <property type="evidence" value="ECO:0007669"/>
    <property type="project" value="TreeGrafter"/>
</dbReference>
<organism evidence="11 12">
    <name type="scientific">Zophobas morio</name>
    <dbReference type="NCBI Taxonomy" id="2755281"/>
    <lineage>
        <taxon>Eukaryota</taxon>
        <taxon>Metazoa</taxon>
        <taxon>Ecdysozoa</taxon>
        <taxon>Arthropoda</taxon>
        <taxon>Hexapoda</taxon>
        <taxon>Insecta</taxon>
        <taxon>Pterygota</taxon>
        <taxon>Neoptera</taxon>
        <taxon>Endopterygota</taxon>
        <taxon>Coleoptera</taxon>
        <taxon>Polyphaga</taxon>
        <taxon>Cucujiformia</taxon>
        <taxon>Tenebrionidae</taxon>
        <taxon>Zophobas</taxon>
    </lineage>
</organism>
<keyword evidence="8" id="KW-0449">Lipoprotein</keyword>
<dbReference type="GO" id="GO:0060070">
    <property type="term" value="P:canonical Wnt signaling pathway"/>
    <property type="evidence" value="ECO:0007669"/>
    <property type="project" value="TreeGrafter"/>
</dbReference>
<evidence type="ECO:0000313" key="12">
    <source>
        <dbReference type="Proteomes" id="UP001168821"/>
    </source>
</evidence>
<name>A0AA38MEY9_9CUCU</name>
<dbReference type="GO" id="GO:0005615">
    <property type="term" value="C:extracellular space"/>
    <property type="evidence" value="ECO:0007669"/>
    <property type="project" value="TreeGrafter"/>
</dbReference>
<dbReference type="GO" id="GO:0045165">
    <property type="term" value="P:cell fate commitment"/>
    <property type="evidence" value="ECO:0007669"/>
    <property type="project" value="TreeGrafter"/>
</dbReference>
<dbReference type="Proteomes" id="UP001168821">
    <property type="component" value="Unassembled WGS sequence"/>
</dbReference>
<dbReference type="GO" id="GO:0030182">
    <property type="term" value="P:neuron differentiation"/>
    <property type="evidence" value="ECO:0007669"/>
    <property type="project" value="TreeGrafter"/>
</dbReference>
<keyword evidence="5" id="KW-0272">Extracellular matrix</keyword>
<keyword evidence="12" id="KW-1185">Reference proteome</keyword>
<feature type="compositionally biased region" description="Basic residues" evidence="10">
    <location>
        <begin position="194"/>
        <end position="216"/>
    </location>
</feature>
<dbReference type="GO" id="GO:0007517">
    <property type="term" value="P:muscle organ development"/>
    <property type="evidence" value="ECO:0007669"/>
    <property type="project" value="UniProtKB-ARBA"/>
</dbReference>
<sequence length="304" mass="35010">MRNRNANNSQQSDPLLKIYDRQHFSMLHYKTVANTLYSFRETAFAYAISTAGVVLSVAKACSQGSLKNCSCDTHKYKMKVAEDLNSAWKMGGCSHNLHYGIRFSKKFLDSRESGADIHSEINLHNNHVGRMVVAENMQKKCKCHGVSGACEFKTCWRAVPDIRVVGRALKEKFRQAVLVYQSNLVNRDLQKNKPNQKKRKQRTRLKQWTPHKQKRKRGLRNDLLFYETSPNFCDSDRTFDVPGTSGRYCNRTHTGEGSCSSLCCGRGYNMIKQRRTQACNCRFRWCCDVECENCTVEEWVTICK</sequence>
<reference evidence="11" key="1">
    <citation type="journal article" date="2023" name="G3 (Bethesda)">
        <title>Whole genome assemblies of Zophobas morio and Tenebrio molitor.</title>
        <authorList>
            <person name="Kaur S."/>
            <person name="Stinson S.A."/>
            <person name="diCenzo G.C."/>
        </authorList>
    </citation>
    <scope>NUCLEOTIDE SEQUENCE</scope>
    <source>
        <strain evidence="11">QUZm001</strain>
    </source>
</reference>